<dbReference type="Gene3D" id="1.10.720.40">
    <property type="match status" value="1"/>
</dbReference>
<dbReference type="Gene3D" id="1.25.40.20">
    <property type="entry name" value="Ankyrin repeat-containing domain"/>
    <property type="match status" value="1"/>
</dbReference>
<dbReference type="PROSITE" id="PS50088">
    <property type="entry name" value="ANK_REPEAT"/>
    <property type="match status" value="2"/>
</dbReference>
<feature type="repeat" description="ANK" evidence="1">
    <location>
        <begin position="75"/>
        <end position="107"/>
    </location>
</feature>
<dbReference type="InterPro" id="IPR002110">
    <property type="entry name" value="Ankyrin_rpt"/>
</dbReference>
<dbReference type="AlphaFoldDB" id="A0A8J2RPD2"/>
<feature type="domain" description="LEM" evidence="2">
    <location>
        <begin position="264"/>
        <end position="308"/>
    </location>
</feature>
<dbReference type="OrthoDB" id="1601181at2759"/>
<keyword evidence="4" id="KW-1185">Reference proteome</keyword>
<reference evidence="3" key="1">
    <citation type="submission" date="2021-11" db="EMBL/GenBank/DDBJ databases">
        <authorList>
            <person name="Schell T."/>
        </authorList>
    </citation>
    <scope>NUCLEOTIDE SEQUENCE</scope>
    <source>
        <strain evidence="3">M5</strain>
    </source>
</reference>
<dbReference type="Proteomes" id="UP000789390">
    <property type="component" value="Unassembled WGS sequence"/>
</dbReference>
<dbReference type="EMBL" id="CAKKLH010000157">
    <property type="protein sequence ID" value="CAH0104794.1"/>
    <property type="molecule type" value="Genomic_DNA"/>
</dbReference>
<dbReference type="PANTHER" id="PTHR46427">
    <property type="entry name" value="ANKYRIN REPEAT AND LEM DOMAIN-CONTAINING PROTEIN 1"/>
    <property type="match status" value="1"/>
</dbReference>
<dbReference type="Pfam" id="PF22945">
    <property type="entry name" value="LEM-3_GIY-YIG"/>
    <property type="match status" value="1"/>
</dbReference>
<dbReference type="GO" id="GO:0000712">
    <property type="term" value="P:resolution of meiotic recombination intermediates"/>
    <property type="evidence" value="ECO:0007669"/>
    <property type="project" value="TreeGrafter"/>
</dbReference>
<dbReference type="Pfam" id="PF03020">
    <property type="entry name" value="LEM"/>
    <property type="match status" value="1"/>
</dbReference>
<dbReference type="SUPFAM" id="SSF48403">
    <property type="entry name" value="Ankyrin repeat"/>
    <property type="match status" value="1"/>
</dbReference>
<dbReference type="InterPro" id="IPR034998">
    <property type="entry name" value="ANKLE1"/>
</dbReference>
<dbReference type="InterPro" id="IPR011015">
    <property type="entry name" value="LEM/LEM-like_dom_sf"/>
</dbReference>
<proteinExistence type="predicted"/>
<gene>
    <name evidence="3" type="ORF">DGAL_LOCUS7722</name>
</gene>
<dbReference type="SMART" id="SM00248">
    <property type="entry name" value="ANK"/>
    <property type="match status" value="3"/>
</dbReference>
<evidence type="ECO:0000259" key="2">
    <source>
        <dbReference type="PROSITE" id="PS50954"/>
    </source>
</evidence>
<dbReference type="Pfam" id="PF12796">
    <property type="entry name" value="Ank_2"/>
    <property type="match status" value="1"/>
</dbReference>
<organism evidence="3 4">
    <name type="scientific">Daphnia galeata</name>
    <dbReference type="NCBI Taxonomy" id="27404"/>
    <lineage>
        <taxon>Eukaryota</taxon>
        <taxon>Metazoa</taxon>
        <taxon>Ecdysozoa</taxon>
        <taxon>Arthropoda</taxon>
        <taxon>Crustacea</taxon>
        <taxon>Branchiopoda</taxon>
        <taxon>Diplostraca</taxon>
        <taxon>Cladocera</taxon>
        <taxon>Anomopoda</taxon>
        <taxon>Daphniidae</taxon>
        <taxon>Daphnia</taxon>
    </lineage>
</organism>
<keyword evidence="1" id="KW-0040">ANK repeat</keyword>
<dbReference type="InterPro" id="IPR036770">
    <property type="entry name" value="Ankyrin_rpt-contain_sf"/>
</dbReference>
<dbReference type="GO" id="GO:0000724">
    <property type="term" value="P:double-strand break repair via homologous recombination"/>
    <property type="evidence" value="ECO:0007669"/>
    <property type="project" value="TreeGrafter"/>
</dbReference>
<evidence type="ECO:0000313" key="4">
    <source>
        <dbReference type="Proteomes" id="UP000789390"/>
    </source>
</evidence>
<feature type="repeat" description="ANK" evidence="1">
    <location>
        <begin position="38"/>
        <end position="74"/>
    </location>
</feature>
<dbReference type="PANTHER" id="PTHR46427:SF1">
    <property type="entry name" value="ANKYRIN REPEAT AND LEM DOMAIN-CONTAINING PROTEIN 1"/>
    <property type="match status" value="1"/>
</dbReference>
<protein>
    <recommendedName>
        <fullName evidence="2">LEM domain-containing protein</fullName>
    </recommendedName>
</protein>
<dbReference type="PROSITE" id="PS50297">
    <property type="entry name" value="ANK_REP_REGION"/>
    <property type="match status" value="2"/>
</dbReference>
<dbReference type="CDD" id="cd12934">
    <property type="entry name" value="LEM"/>
    <property type="match status" value="1"/>
</dbReference>
<dbReference type="SUPFAM" id="SSF63451">
    <property type="entry name" value="LEM domain"/>
    <property type="match status" value="1"/>
</dbReference>
<dbReference type="CDD" id="cd10454">
    <property type="entry name" value="GIY-YIG_COG3680_Meta"/>
    <property type="match status" value="1"/>
</dbReference>
<dbReference type="GO" id="GO:0004520">
    <property type="term" value="F:DNA endonuclease activity"/>
    <property type="evidence" value="ECO:0007669"/>
    <property type="project" value="TreeGrafter"/>
</dbReference>
<name>A0A8J2RPD2_9CRUS</name>
<comment type="caution">
    <text evidence="3">The sequence shown here is derived from an EMBL/GenBank/DDBJ whole genome shotgun (WGS) entry which is preliminary data.</text>
</comment>
<evidence type="ECO:0000313" key="3">
    <source>
        <dbReference type="EMBL" id="CAH0104794.1"/>
    </source>
</evidence>
<dbReference type="GO" id="GO:0005654">
    <property type="term" value="C:nucleoplasm"/>
    <property type="evidence" value="ECO:0007669"/>
    <property type="project" value="TreeGrafter"/>
</dbReference>
<dbReference type="GO" id="GO:0005737">
    <property type="term" value="C:cytoplasm"/>
    <property type="evidence" value="ECO:0007669"/>
    <property type="project" value="TreeGrafter"/>
</dbReference>
<sequence length="529" mass="59552">MNTKVSIEQFCHAIQKCDAINVRRLLRLGVNVNTLTENGITPMHQACGAGDEAEHIEVLELLLLKGGDPNIKSTDGVTPVHVAASQGLLEIFKILNAYGGDPWLEDPEGRNAWDLALTKNQLSVLNYLASYMEDDHVEPAEDSVQCIFVKLRQVDLTSISNSSLSCNNLECLGSDSILNTTAIDGADSIVVSSSNNNLNMAICHSPDTSNPSNSSVVFVEEHSYCDAEKGIEFVEWRYPPRVNPDSEDASLNEARCSDEKDSVEWIDESMDSMDLFEQLKTLGSSPGPITPTTKQSYLRQFYRLRREQAAHVPLPITKRFGFSQELETLLLNYPGLEEDKKISTLLDRAFVADFTCPVLTPSREGLAKKSFNYLLLDPRITNNIPLNETQDQVKLFERFVSSIFYIGKGKLTRPFQHLYEAIKHRSRPQAFLKVSNKVKRIVDIWNDGYGIIFIHVFHNSLPVEAYCREAAMIEAVGLRSMTNEQHGQYYGNCTSWSNSDKKRWGCLLLHKAFQIFLHEGERQIRPADL</sequence>
<accession>A0A8J2RPD2</accession>
<dbReference type="PROSITE" id="PS50954">
    <property type="entry name" value="LEM"/>
    <property type="match status" value="1"/>
</dbReference>
<evidence type="ECO:0000256" key="1">
    <source>
        <dbReference type="PROSITE-ProRule" id="PRU00023"/>
    </source>
</evidence>
<dbReference type="InterPro" id="IPR003887">
    <property type="entry name" value="LEM_dom"/>
</dbReference>